<comment type="caution">
    <text evidence="1">The sequence shown here is derived from an EMBL/GenBank/DDBJ whole genome shotgun (WGS) entry which is preliminary data.</text>
</comment>
<proteinExistence type="predicted"/>
<organism evidence="1 2">
    <name type="scientific">Argiope bruennichi</name>
    <name type="common">Wasp spider</name>
    <name type="synonym">Aranea bruennichi</name>
    <dbReference type="NCBI Taxonomy" id="94029"/>
    <lineage>
        <taxon>Eukaryota</taxon>
        <taxon>Metazoa</taxon>
        <taxon>Ecdysozoa</taxon>
        <taxon>Arthropoda</taxon>
        <taxon>Chelicerata</taxon>
        <taxon>Arachnida</taxon>
        <taxon>Araneae</taxon>
        <taxon>Araneomorphae</taxon>
        <taxon>Entelegynae</taxon>
        <taxon>Araneoidea</taxon>
        <taxon>Araneidae</taxon>
        <taxon>Argiope</taxon>
    </lineage>
</organism>
<sequence>MLLIIYKLSYVTTLRQGLEPNVLELSDDIWSDSSKRGGVFLKGGGVFFLGAGVKVSTMAGQQAVKPRGPVVPANRQTLQLECRLHHHEWRMQEWLEVPPIHLLIVWEQMGPGRPSITMGRDSN</sequence>
<accession>A0A8T0F5K9</accession>
<keyword evidence="2" id="KW-1185">Reference proteome</keyword>
<reference evidence="1" key="2">
    <citation type="submission" date="2020-06" db="EMBL/GenBank/DDBJ databases">
        <authorList>
            <person name="Sheffer M."/>
        </authorList>
    </citation>
    <scope>NUCLEOTIDE SEQUENCE</scope>
</reference>
<dbReference type="Proteomes" id="UP000807504">
    <property type="component" value="Unassembled WGS sequence"/>
</dbReference>
<reference evidence="1" key="1">
    <citation type="journal article" date="2020" name="bioRxiv">
        <title>Chromosome-level reference genome of the European wasp spider Argiope bruennichi: a resource for studies on range expansion and evolutionary adaptation.</title>
        <authorList>
            <person name="Sheffer M.M."/>
            <person name="Hoppe A."/>
            <person name="Krehenwinkel H."/>
            <person name="Uhl G."/>
            <person name="Kuss A.W."/>
            <person name="Jensen L."/>
            <person name="Jensen C."/>
            <person name="Gillespie R.G."/>
            <person name="Hoff K.J."/>
            <person name="Prost S."/>
        </authorList>
    </citation>
    <scope>NUCLEOTIDE SEQUENCE</scope>
</reference>
<name>A0A8T0F5K9_ARGBR</name>
<dbReference type="AlphaFoldDB" id="A0A8T0F5K9"/>
<evidence type="ECO:0000313" key="2">
    <source>
        <dbReference type="Proteomes" id="UP000807504"/>
    </source>
</evidence>
<gene>
    <name evidence="1" type="ORF">HNY73_008127</name>
</gene>
<evidence type="ECO:0000313" key="1">
    <source>
        <dbReference type="EMBL" id="KAF8786407.1"/>
    </source>
</evidence>
<protein>
    <submittedName>
        <fullName evidence="1">Uncharacterized protein</fullName>
    </submittedName>
</protein>
<dbReference type="EMBL" id="JABXBU010000015">
    <property type="protein sequence ID" value="KAF8786407.1"/>
    <property type="molecule type" value="Genomic_DNA"/>
</dbReference>